<keyword evidence="1" id="KW-0472">Membrane</keyword>
<evidence type="ECO:0000313" key="3">
    <source>
        <dbReference type="EMBL" id="KAF6030698.1"/>
    </source>
</evidence>
<feature type="transmembrane region" description="Helical" evidence="1">
    <location>
        <begin position="145"/>
        <end position="164"/>
    </location>
</feature>
<dbReference type="OrthoDB" id="2748310at2759"/>
<feature type="transmembrane region" description="Helical" evidence="1">
    <location>
        <begin position="217"/>
        <end position="237"/>
    </location>
</feature>
<comment type="pathway">
    <text evidence="1">Glycolipid biosynthesis; glycosylphosphatidylinositol-anchor biosynthesis.</text>
</comment>
<gene>
    <name evidence="3" type="ORF">EB796_010997</name>
</gene>
<keyword evidence="1" id="KW-0256">Endoplasmic reticulum</keyword>
<keyword evidence="1" id="KW-0337">GPI-anchor biosynthesis</keyword>
<dbReference type="GO" id="GO:0006506">
    <property type="term" value="P:GPI anchor biosynthetic process"/>
    <property type="evidence" value="ECO:0007669"/>
    <property type="project" value="UniProtKB-UniPathway"/>
</dbReference>
<keyword evidence="4" id="KW-1185">Reference proteome</keyword>
<comment type="similarity">
    <text evidence="1">Belongs to the PIGG/PIGN/PIGO family. PIGN subfamily.</text>
</comment>
<comment type="caution">
    <text evidence="1">Lacks conserved residue(s) required for the propagation of feature annotation.</text>
</comment>
<feature type="transmembrane region" description="Helical" evidence="1">
    <location>
        <begin position="20"/>
        <end position="36"/>
    </location>
</feature>
<feature type="transmembrane region" description="Helical" evidence="1">
    <location>
        <begin position="87"/>
        <end position="109"/>
    </location>
</feature>
<feature type="transmembrane region" description="Helical" evidence="1">
    <location>
        <begin position="249"/>
        <end position="278"/>
    </location>
</feature>
<sequence>MWNILSYTLIVTNIKSRMKYFQVFLLVLANLVVMYTSNSIDMGQGLPLLSQCASWIILILTWILPLAEEKALSLRGTTVVTGLFTLYLLMSTSYELWFLLCLILFLYCWNKKELSGSNLSSLSVDFTSRSIVEHQISMDDVRTSFIYLLSITLAFFGTGNIASLNSFEPASMFCFLTVFNPFSMAALLLLKVIIPFIVVACGFHIITSQTGTKQDGVFLIILLMSDLMGMHFFMWVQDYGSWLDIGTSISHYVITLVTTLVLIILSKFSQFIMTYCILPAKYYKSFSHKHS</sequence>
<feature type="transmembrane region" description="Helical" evidence="1">
    <location>
        <begin position="184"/>
        <end position="205"/>
    </location>
</feature>
<comment type="function">
    <text evidence="1">Ethanolamine phosphate transferase involved in glycosylphosphatidylinositol-anchor biosynthesis. Transfers ethanolamine phosphate to the first alpha-1,4-linked mannose of the glycosylphosphatidylinositol precursor of GPI-anchor.</text>
</comment>
<accession>A0A7J7JZD7</accession>
<name>A0A7J7JZD7_BUGNE</name>
<comment type="caution">
    <text evidence="3">The sequence shown here is derived from an EMBL/GenBank/DDBJ whole genome shotgun (WGS) entry which is preliminary data.</text>
</comment>
<keyword evidence="1" id="KW-1133">Transmembrane helix</keyword>
<evidence type="ECO:0000256" key="1">
    <source>
        <dbReference type="RuleBase" id="RU367138"/>
    </source>
</evidence>
<proteinExistence type="inferred from homology"/>
<dbReference type="EC" id="2.-.-.-" evidence="1"/>
<dbReference type="UniPathway" id="UPA00196"/>
<evidence type="ECO:0000259" key="2">
    <source>
        <dbReference type="Pfam" id="PF04987"/>
    </source>
</evidence>
<dbReference type="Pfam" id="PF04987">
    <property type="entry name" value="PigN"/>
    <property type="match status" value="1"/>
</dbReference>
<feature type="transmembrane region" description="Helical" evidence="1">
    <location>
        <begin position="48"/>
        <end position="67"/>
    </location>
</feature>
<keyword evidence="1" id="KW-0808">Transferase</keyword>
<comment type="subcellular location">
    <subcellularLocation>
        <location evidence="1">Endoplasmic reticulum membrane</location>
        <topology evidence="1">Multi-pass membrane protein</topology>
    </subcellularLocation>
</comment>
<dbReference type="GO" id="GO:0005789">
    <property type="term" value="C:endoplasmic reticulum membrane"/>
    <property type="evidence" value="ECO:0007669"/>
    <property type="project" value="UniProtKB-SubCell"/>
</dbReference>
<dbReference type="PANTHER" id="PTHR12250">
    <property type="entry name" value="PHOSPHATIDYLINOSITOL GLYCAN, CLASS N"/>
    <property type="match status" value="1"/>
</dbReference>
<dbReference type="InterPro" id="IPR007070">
    <property type="entry name" value="GPI_EtnP_transferase_1"/>
</dbReference>
<dbReference type="GO" id="GO:0051377">
    <property type="term" value="F:mannose-ethanolamine phosphotransferase activity"/>
    <property type="evidence" value="ECO:0007669"/>
    <property type="project" value="UniProtKB-UniRule"/>
</dbReference>
<organism evidence="3 4">
    <name type="scientific">Bugula neritina</name>
    <name type="common">Brown bryozoan</name>
    <name type="synonym">Sertularia neritina</name>
    <dbReference type="NCBI Taxonomy" id="10212"/>
    <lineage>
        <taxon>Eukaryota</taxon>
        <taxon>Metazoa</taxon>
        <taxon>Spiralia</taxon>
        <taxon>Lophotrochozoa</taxon>
        <taxon>Bryozoa</taxon>
        <taxon>Gymnolaemata</taxon>
        <taxon>Cheilostomatida</taxon>
        <taxon>Flustrina</taxon>
        <taxon>Buguloidea</taxon>
        <taxon>Bugulidae</taxon>
        <taxon>Bugula</taxon>
    </lineage>
</organism>
<dbReference type="AlphaFoldDB" id="A0A7J7JZD7"/>
<dbReference type="InterPro" id="IPR017852">
    <property type="entry name" value="GPI_EtnP_transferase_1_C"/>
</dbReference>
<dbReference type="PANTHER" id="PTHR12250:SF0">
    <property type="entry name" value="GPI ETHANOLAMINE PHOSPHATE TRANSFERASE 1"/>
    <property type="match status" value="1"/>
</dbReference>
<dbReference type="Proteomes" id="UP000593567">
    <property type="component" value="Unassembled WGS sequence"/>
</dbReference>
<evidence type="ECO:0000313" key="4">
    <source>
        <dbReference type="Proteomes" id="UP000593567"/>
    </source>
</evidence>
<reference evidence="3" key="1">
    <citation type="submission" date="2020-06" db="EMBL/GenBank/DDBJ databases">
        <title>Draft genome of Bugula neritina, a colonial animal packing powerful symbionts and potential medicines.</title>
        <authorList>
            <person name="Rayko M."/>
        </authorList>
    </citation>
    <scope>NUCLEOTIDE SEQUENCE [LARGE SCALE GENOMIC DNA]</scope>
    <source>
        <strain evidence="3">Kwan_BN1</strain>
    </source>
</reference>
<keyword evidence="1" id="KW-0812">Transmembrane</keyword>
<protein>
    <recommendedName>
        <fullName evidence="1">GPI ethanolamine phosphate transferase 1</fullName>
        <ecNumber evidence="1">2.-.-.-</ecNumber>
    </recommendedName>
</protein>
<dbReference type="EMBL" id="VXIV02001680">
    <property type="protein sequence ID" value="KAF6030698.1"/>
    <property type="molecule type" value="Genomic_DNA"/>
</dbReference>
<feature type="domain" description="GPI ethanolamine phosphate transferase 1 C-terminal" evidence="2">
    <location>
        <begin position="12"/>
        <end position="241"/>
    </location>
</feature>